<comment type="subunit">
    <text evidence="11">Monomer. In its precursor form, weakly interacts with full-length MEFV; the mature cytokine does not interact at all. Interacts with integrins ITGAV:ITGBV and ITGA5:ITGB1; integrin-binding is required for IL1B signaling. Interacts with cargo receptor TMED10; the interaction is direct and is required for the secretion of IL1B mature form. Interacts with HSP90AB1; the interaction facilitates cargo translocation into the ERGIC. Interacts with HSP90B1; the interaction facilitates cargo translocation into the ERGIC.</text>
</comment>
<keyword evidence="9 14" id="KW-0458">Lysosome</keyword>
<accession>A0ABM1D5H4</accession>
<evidence type="ECO:0000256" key="4">
    <source>
        <dbReference type="ARBA" id="ARBA00022490"/>
    </source>
</evidence>
<evidence type="ECO:0000256" key="9">
    <source>
        <dbReference type="ARBA" id="ARBA00023228"/>
    </source>
</evidence>
<evidence type="ECO:0000256" key="6">
    <source>
        <dbReference type="ARBA" id="ARBA00022525"/>
    </source>
</evidence>
<evidence type="ECO:0000256" key="2">
    <source>
        <dbReference type="ARBA" id="ARBA00004550"/>
    </source>
</evidence>
<keyword evidence="8 14" id="KW-0395">Inflammatory response</keyword>
<comment type="similarity">
    <text evidence="3 13">Belongs to the IL-1 family.</text>
</comment>
<evidence type="ECO:0000313" key="16">
    <source>
        <dbReference type="RefSeq" id="XP_014647055.1"/>
    </source>
</evidence>
<dbReference type="SUPFAM" id="SSF50353">
    <property type="entry name" value="Cytokine"/>
    <property type="match status" value="1"/>
</dbReference>
<sequence>TLRVRGLGANGWANPALLCVPDHEAPLLSSVVFCMSFVQGEEETNKIPVALGLKGKNLYLSCGMKDGKPILQLESVKPNTYPKRKMEKRFVFNKLEINHKCEFESAMYPNWYISTSRSELQPIFLGNTRSSENITDFIMELA</sequence>
<comment type="function">
    <text evidence="12 14">Potent pro-inflammatory cytokine. Initially discovered as the major endogenous pyrogen, induces prostaglandin synthesis, neutrophil influx and activation, T-cell activation and cytokine production, B-cell activation and antibody production, and fibroblast proliferation and collagen production. Promotes Th17 differentiation of T-cells. Synergizes with IL12/interleukin-12 to induce IFNG synthesis from T-helper 1 (Th1) cells. Plays a role in angiogenesis by inducing VEGF production synergistically with TNF and IL6. Involved in transduction of inflammation downstream of pyroptosis: its mature form is specifically released in the extracellular milieu by passing through the gasdermin-D (GSDMD) pore.</text>
</comment>
<evidence type="ECO:0000256" key="5">
    <source>
        <dbReference type="ARBA" id="ARBA00022514"/>
    </source>
</evidence>
<dbReference type="InterPro" id="IPR000975">
    <property type="entry name" value="IL-1_fam"/>
</dbReference>
<reference evidence="16" key="1">
    <citation type="submission" date="2025-08" db="UniProtKB">
        <authorList>
            <consortium name="RefSeq"/>
        </authorList>
    </citation>
    <scope>IDENTIFICATION</scope>
</reference>
<evidence type="ECO:0000256" key="8">
    <source>
        <dbReference type="ARBA" id="ARBA00023198"/>
    </source>
</evidence>
<gene>
    <name evidence="16" type="primary">LOC101396303</name>
    <name evidence="14" type="synonym">IL1B</name>
</gene>
<dbReference type="InterPro" id="IPR020877">
    <property type="entry name" value="IL-1_CS"/>
</dbReference>
<comment type="subunit">
    <text evidence="14">Monomer. Interacts with MEFV.</text>
</comment>
<dbReference type="PRINTS" id="PR01359">
    <property type="entry name" value="INTRLEUKIN1B"/>
</dbReference>
<evidence type="ECO:0000256" key="13">
    <source>
        <dbReference type="RuleBase" id="RU003753"/>
    </source>
</evidence>
<dbReference type="PANTHER" id="PTHR10078">
    <property type="entry name" value="INTERLEUKIN-1 FAMILY MEMBER"/>
    <property type="match status" value="1"/>
</dbReference>
<evidence type="ECO:0000256" key="12">
    <source>
        <dbReference type="ARBA" id="ARBA00033717"/>
    </source>
</evidence>
<dbReference type="Proteomes" id="UP000694910">
    <property type="component" value="Unplaced"/>
</dbReference>
<evidence type="ECO:0000256" key="14">
    <source>
        <dbReference type="RuleBase" id="RU364119"/>
    </source>
</evidence>
<dbReference type="PANTHER" id="PTHR10078:SF30">
    <property type="entry name" value="INTERLEUKIN-1 BETA"/>
    <property type="match status" value="1"/>
</dbReference>
<evidence type="ECO:0000256" key="1">
    <source>
        <dbReference type="ARBA" id="ARBA00004371"/>
    </source>
</evidence>
<dbReference type="InterPro" id="IPR008996">
    <property type="entry name" value="IL1/FGF"/>
</dbReference>
<evidence type="ECO:0000256" key="3">
    <source>
        <dbReference type="ARBA" id="ARBA00010448"/>
    </source>
</evidence>
<dbReference type="PRINTS" id="PR00264">
    <property type="entry name" value="INTERLEUKIN1"/>
</dbReference>
<dbReference type="PROSITE" id="PS00253">
    <property type="entry name" value="INTERLEUKIN_1"/>
    <property type="match status" value="1"/>
</dbReference>
<comment type="miscellaneous">
    <text evidence="14">IL1B production occurs in 2 steps, each being controlled by different stimuli. First, inflammatory signals, such as LPS, stimulate the synthesis and promote the accumulation of cytosolic stores of pro-IL1B (priming). Then additional signals are required for inflammasome assembly, leading to CASP1 activation, pro-IL1B processing and eventually secretion of the active cytokine. IL1B processing and secretion are temporarily associated.</text>
</comment>
<name>A0ABM1D5H4_CERSS</name>
<proteinExistence type="inferred from homology"/>
<protein>
    <recommendedName>
        <fullName evidence="13 14">Multifunctional fusion protein</fullName>
    </recommendedName>
    <domain>
        <recommendedName>
            <fullName evidence="13">Interleukin-1</fullName>
        </recommendedName>
    </domain>
    <domain>
        <recommendedName>
            <fullName evidence="14">Interleukin-1 beta</fullName>
        </recommendedName>
    </domain>
</protein>
<keyword evidence="5 14" id="KW-0202">Cytokine</keyword>
<feature type="non-terminal residue" evidence="16">
    <location>
        <position position="1"/>
    </location>
</feature>
<keyword evidence="6 13" id="KW-0964">Secreted</keyword>
<dbReference type="SMART" id="SM00125">
    <property type="entry name" value="IL1"/>
    <property type="match status" value="1"/>
</dbReference>
<organism evidence="15 16">
    <name type="scientific">Ceratotherium simum simum</name>
    <name type="common">Southern white rhinoceros</name>
    <dbReference type="NCBI Taxonomy" id="73337"/>
    <lineage>
        <taxon>Eukaryota</taxon>
        <taxon>Metazoa</taxon>
        <taxon>Chordata</taxon>
        <taxon>Craniata</taxon>
        <taxon>Vertebrata</taxon>
        <taxon>Euteleostomi</taxon>
        <taxon>Mammalia</taxon>
        <taxon>Eutheria</taxon>
        <taxon>Laurasiatheria</taxon>
        <taxon>Perissodactyla</taxon>
        <taxon>Rhinocerotidae</taxon>
        <taxon>Ceratotherium</taxon>
    </lineage>
</organism>
<evidence type="ECO:0000256" key="7">
    <source>
        <dbReference type="ARBA" id="ARBA00022620"/>
    </source>
</evidence>
<keyword evidence="10 14" id="KW-0497">Mitogen</keyword>
<dbReference type="Pfam" id="PF00340">
    <property type="entry name" value="IL1"/>
    <property type="match status" value="1"/>
</dbReference>
<keyword evidence="7 14" id="KW-0666">Pyrogen</keyword>
<evidence type="ECO:0000313" key="15">
    <source>
        <dbReference type="Proteomes" id="UP000694910"/>
    </source>
</evidence>
<dbReference type="GeneID" id="101396303"/>
<dbReference type="PRINTS" id="PR01357">
    <property type="entry name" value="INTRLEUKN1AB"/>
</dbReference>
<keyword evidence="15" id="KW-1185">Reference proteome</keyword>
<dbReference type="RefSeq" id="XP_014647055.1">
    <property type="nucleotide sequence ID" value="XM_014791569.1"/>
</dbReference>
<dbReference type="Gene3D" id="2.80.10.50">
    <property type="match status" value="1"/>
</dbReference>
<evidence type="ECO:0000256" key="10">
    <source>
        <dbReference type="ARBA" id="ARBA00023246"/>
    </source>
</evidence>
<evidence type="ECO:0000256" key="11">
    <source>
        <dbReference type="ARBA" id="ARBA00023613"/>
    </source>
</evidence>
<comment type="subcellular location">
    <subcellularLocation>
        <location evidence="14">Cytoplasm</location>
        <location evidence="14">Cytosol</location>
    </subcellularLocation>
    <subcellularLocation>
        <location evidence="14">Secreted</location>
    </subcellularLocation>
    <subcellularLocation>
        <location evidence="1 14">Lysosome</location>
    </subcellularLocation>
    <subcellularLocation>
        <location evidence="2 14">Secreted</location>
        <location evidence="2 14">Extracellular exosome</location>
    </subcellularLocation>
    <text evidence="14">The precursor is cytosolic. In response to inflammasome-activating signals, such as ATP for NLRP3 inflammasome or bacterial flagellin for NLRC4 inflammasome, cleaved and secreted. Mature form is secreted and released in the extracellular milieu by passing through the gasdermin-D (GSDMD) pore. In contrast, the precursor form is not released, due to the presence of an acidic region that is proteolytically removed by CASP1 during maturation. The secretion is dependent on protein unfolding and facilitated by the cargo receptor TMED10.</text>
</comment>
<keyword evidence="4 14" id="KW-0963">Cytoplasm</keyword>